<gene>
    <name evidence="1" type="ORF">DC3_12200</name>
</gene>
<dbReference type="RefSeq" id="WP_146883037.1">
    <property type="nucleotide sequence ID" value="NZ_BJXB01000004.1"/>
</dbReference>
<proteinExistence type="predicted"/>
<protein>
    <recommendedName>
        <fullName evidence="3">Lipoprotein</fullName>
    </recommendedName>
</protein>
<evidence type="ECO:0008006" key="3">
    <source>
        <dbReference type="Google" id="ProtNLM"/>
    </source>
</evidence>
<evidence type="ECO:0000313" key="2">
    <source>
        <dbReference type="Proteomes" id="UP000321306"/>
    </source>
</evidence>
<keyword evidence="2" id="KW-1185">Reference proteome</keyword>
<sequence length="318" mass="33176">MNTPRLSSILALGVLLSACGTSGLPENPQRFEVLGTLDLTVGESTRVSPQDLTVTGIQLRAVRSSTVDSGGYRYISTTYQVRNASLAGEPSPTSKTNVTFVAVDTQNTLLNTAVRTLKKADGTVANPALALQVLPSGHLAPDGSVSGTQSFQAFTFSETSTLNGLPTSIENVLPYGYVVDRTGGGRTLDANPATGDYQGTVTVSVKVPLQTPIENTPTSVTLSMIYVEDSVTQVTESLEEQPDPTLLNSRASTAGAERINVLAGSTFTGSYTRTLCYVPTAGDGSSTLVHQAPIVGGRMACCAVDLPRSSLLQGQDLA</sequence>
<accession>A0A511MYC3</accession>
<comment type="caution">
    <text evidence="1">The sequence shown here is derived from an EMBL/GenBank/DDBJ whole genome shotgun (WGS) entry which is preliminary data.</text>
</comment>
<dbReference type="Proteomes" id="UP000321306">
    <property type="component" value="Unassembled WGS sequence"/>
</dbReference>
<name>A0A511MYC3_DEIC1</name>
<dbReference type="OrthoDB" id="57300at2"/>
<reference evidence="1 2" key="1">
    <citation type="submission" date="2019-07" db="EMBL/GenBank/DDBJ databases">
        <title>Whole genome shotgun sequence of Deinococcus cellulosilyticus NBRC 106333.</title>
        <authorList>
            <person name="Hosoyama A."/>
            <person name="Uohara A."/>
            <person name="Ohji S."/>
            <person name="Ichikawa N."/>
        </authorList>
    </citation>
    <scope>NUCLEOTIDE SEQUENCE [LARGE SCALE GENOMIC DNA]</scope>
    <source>
        <strain evidence="1 2">NBRC 106333</strain>
    </source>
</reference>
<organism evidence="1 2">
    <name type="scientific">Deinococcus cellulosilyticus (strain DSM 18568 / NBRC 106333 / KACC 11606 / 5516J-15)</name>
    <dbReference type="NCBI Taxonomy" id="1223518"/>
    <lineage>
        <taxon>Bacteria</taxon>
        <taxon>Thermotogati</taxon>
        <taxon>Deinococcota</taxon>
        <taxon>Deinococci</taxon>
        <taxon>Deinococcales</taxon>
        <taxon>Deinococcaceae</taxon>
        <taxon>Deinococcus</taxon>
    </lineage>
</organism>
<dbReference type="EMBL" id="BJXB01000004">
    <property type="protein sequence ID" value="GEM45585.1"/>
    <property type="molecule type" value="Genomic_DNA"/>
</dbReference>
<dbReference type="PROSITE" id="PS51257">
    <property type="entry name" value="PROKAR_LIPOPROTEIN"/>
    <property type="match status" value="1"/>
</dbReference>
<dbReference type="AlphaFoldDB" id="A0A511MYC3"/>
<evidence type="ECO:0000313" key="1">
    <source>
        <dbReference type="EMBL" id="GEM45585.1"/>
    </source>
</evidence>